<feature type="transmembrane region" description="Helical" evidence="1">
    <location>
        <begin position="86"/>
        <end position="108"/>
    </location>
</feature>
<sequence>MKGKLRHIATFLLTLFVVSQLVHVTHSLSHSKYDTEQENSPSKKVDYKFAGHDFQDYNADKSDHHHQCVICHHFVYHYNVSDVAKIFVAILISLFFDVTSYIDFTLFIPKSSLLSSIEPRGPPVRNT</sequence>
<keyword evidence="2" id="KW-0732">Signal</keyword>
<name>A0A1H1FIP3_9FLAO</name>
<dbReference type="Proteomes" id="UP000199627">
    <property type="component" value="Unassembled WGS sequence"/>
</dbReference>
<evidence type="ECO:0008006" key="5">
    <source>
        <dbReference type="Google" id="ProtNLM"/>
    </source>
</evidence>
<keyword evidence="1" id="KW-0812">Transmembrane</keyword>
<dbReference type="STRING" id="311333.SAMN05421664_3081"/>
<feature type="chain" id="PRO_5011793617" description="DUF2946 domain-containing protein" evidence="2">
    <location>
        <begin position="25"/>
        <end position="127"/>
    </location>
</feature>
<protein>
    <recommendedName>
        <fullName evidence="5">DUF2946 domain-containing protein</fullName>
    </recommendedName>
</protein>
<dbReference type="EMBL" id="FNKL01000004">
    <property type="protein sequence ID" value="SDR00609.1"/>
    <property type="molecule type" value="Genomic_DNA"/>
</dbReference>
<dbReference type="AlphaFoldDB" id="A0A1H1FIP3"/>
<keyword evidence="4" id="KW-1185">Reference proteome</keyword>
<dbReference type="RefSeq" id="WP_089756588.1">
    <property type="nucleotide sequence ID" value="NZ_FNKL01000004.1"/>
</dbReference>
<accession>A0A1H1FIP3</accession>
<organism evidence="3 4">
    <name type="scientific">Chryseobacterium soldanellicola</name>
    <dbReference type="NCBI Taxonomy" id="311333"/>
    <lineage>
        <taxon>Bacteria</taxon>
        <taxon>Pseudomonadati</taxon>
        <taxon>Bacteroidota</taxon>
        <taxon>Flavobacteriia</taxon>
        <taxon>Flavobacteriales</taxon>
        <taxon>Weeksellaceae</taxon>
        <taxon>Chryseobacterium group</taxon>
        <taxon>Chryseobacterium</taxon>
    </lineage>
</organism>
<evidence type="ECO:0000313" key="4">
    <source>
        <dbReference type="Proteomes" id="UP000199627"/>
    </source>
</evidence>
<proteinExistence type="predicted"/>
<reference evidence="4" key="1">
    <citation type="submission" date="2016-10" db="EMBL/GenBank/DDBJ databases">
        <authorList>
            <person name="Varghese N."/>
            <person name="Submissions S."/>
        </authorList>
    </citation>
    <scope>NUCLEOTIDE SEQUENCE [LARGE SCALE GENOMIC DNA]</scope>
    <source>
        <strain evidence="4">DSM 17072</strain>
    </source>
</reference>
<evidence type="ECO:0000256" key="2">
    <source>
        <dbReference type="SAM" id="SignalP"/>
    </source>
</evidence>
<evidence type="ECO:0000256" key="1">
    <source>
        <dbReference type="SAM" id="Phobius"/>
    </source>
</evidence>
<keyword evidence="1" id="KW-1133">Transmembrane helix</keyword>
<feature type="signal peptide" evidence="2">
    <location>
        <begin position="1"/>
        <end position="24"/>
    </location>
</feature>
<evidence type="ECO:0000313" key="3">
    <source>
        <dbReference type="EMBL" id="SDR00609.1"/>
    </source>
</evidence>
<gene>
    <name evidence="3" type="ORF">SAMN05421664_3081</name>
</gene>
<keyword evidence="1" id="KW-0472">Membrane</keyword>